<reference evidence="2" key="1">
    <citation type="journal article" date="2017" name="Nat. Ecol. Evol.">
        <title>Genome expansion and lineage-specific genetic innovations in the forest pathogenic fungi Armillaria.</title>
        <authorList>
            <person name="Sipos G."/>
            <person name="Prasanna A.N."/>
            <person name="Walter M.C."/>
            <person name="O'Connor E."/>
            <person name="Balint B."/>
            <person name="Krizsan K."/>
            <person name="Kiss B."/>
            <person name="Hess J."/>
            <person name="Varga T."/>
            <person name="Slot J."/>
            <person name="Riley R."/>
            <person name="Boka B."/>
            <person name="Rigling D."/>
            <person name="Barry K."/>
            <person name="Lee J."/>
            <person name="Mihaltcheva S."/>
            <person name="LaButti K."/>
            <person name="Lipzen A."/>
            <person name="Waldron R."/>
            <person name="Moloney N.M."/>
            <person name="Sperisen C."/>
            <person name="Kredics L."/>
            <person name="Vagvoelgyi C."/>
            <person name="Patrignani A."/>
            <person name="Fitzpatrick D."/>
            <person name="Nagy I."/>
            <person name="Doyle S."/>
            <person name="Anderson J.B."/>
            <person name="Grigoriev I.V."/>
            <person name="Gueldener U."/>
            <person name="Muensterkoetter M."/>
            <person name="Nagy L.G."/>
        </authorList>
    </citation>
    <scope>NUCLEOTIDE SEQUENCE [LARGE SCALE GENOMIC DNA]</scope>
    <source>
        <strain evidence="2">C18/9</strain>
    </source>
</reference>
<dbReference type="AlphaFoldDB" id="A0A284QKF8"/>
<organism evidence="1 2">
    <name type="scientific">Armillaria ostoyae</name>
    <name type="common">Armillaria root rot fungus</name>
    <dbReference type="NCBI Taxonomy" id="47428"/>
    <lineage>
        <taxon>Eukaryota</taxon>
        <taxon>Fungi</taxon>
        <taxon>Dikarya</taxon>
        <taxon>Basidiomycota</taxon>
        <taxon>Agaricomycotina</taxon>
        <taxon>Agaricomycetes</taxon>
        <taxon>Agaricomycetidae</taxon>
        <taxon>Agaricales</taxon>
        <taxon>Marasmiineae</taxon>
        <taxon>Physalacriaceae</taxon>
        <taxon>Armillaria</taxon>
    </lineage>
</organism>
<dbReference type="OrthoDB" id="1470350at2759"/>
<gene>
    <name evidence="1" type="ORF">ARMOST_00179</name>
</gene>
<dbReference type="STRING" id="47428.A0A284QKF8"/>
<dbReference type="GO" id="GO:0016705">
    <property type="term" value="F:oxidoreductase activity, acting on paired donors, with incorporation or reduction of molecular oxygen"/>
    <property type="evidence" value="ECO:0007669"/>
    <property type="project" value="InterPro"/>
</dbReference>
<dbReference type="GO" id="GO:0004497">
    <property type="term" value="F:monooxygenase activity"/>
    <property type="evidence" value="ECO:0007669"/>
    <property type="project" value="InterPro"/>
</dbReference>
<sequence length="231" mass="25575">MLCSDGLNSRLRNAASNRGPSRKAMITRGIGKFSCRVSEDPKPNSCPVIHLSMYQCFSYTLARWHQSGKSSQLISTSDDQSVILDIPSWTSRAALDTIGEAAFDYPFGALDDSPDITGTKTSGEKMLTSSILNNSSWLRGRMNKEVPVGVYGNLFSFLRSCIGWRFAVLELHAFLIEIINIFEFNMTTEAERIRREACTVMTPTVEGSVEKGSQLPLRVAIASPLGLRRKN</sequence>
<evidence type="ECO:0000313" key="1">
    <source>
        <dbReference type="EMBL" id="SJK96930.1"/>
    </source>
</evidence>
<dbReference type="GO" id="GO:0020037">
    <property type="term" value="F:heme binding"/>
    <property type="evidence" value="ECO:0007669"/>
    <property type="project" value="InterPro"/>
</dbReference>
<dbReference type="InterPro" id="IPR036396">
    <property type="entry name" value="Cyt_P450_sf"/>
</dbReference>
<accession>A0A284QKF8</accession>
<dbReference type="GO" id="GO:0005506">
    <property type="term" value="F:iron ion binding"/>
    <property type="evidence" value="ECO:0007669"/>
    <property type="project" value="InterPro"/>
</dbReference>
<name>A0A284QKF8_ARMOS</name>
<dbReference type="Proteomes" id="UP000219338">
    <property type="component" value="Unassembled WGS sequence"/>
</dbReference>
<evidence type="ECO:0000313" key="2">
    <source>
        <dbReference type="Proteomes" id="UP000219338"/>
    </source>
</evidence>
<dbReference type="SUPFAM" id="SSF48264">
    <property type="entry name" value="Cytochrome P450"/>
    <property type="match status" value="1"/>
</dbReference>
<dbReference type="Gene3D" id="1.10.630.10">
    <property type="entry name" value="Cytochrome P450"/>
    <property type="match status" value="1"/>
</dbReference>
<proteinExistence type="predicted"/>
<dbReference type="EMBL" id="FUEG01000001">
    <property type="protein sequence ID" value="SJK96930.1"/>
    <property type="molecule type" value="Genomic_DNA"/>
</dbReference>
<keyword evidence="2" id="KW-1185">Reference proteome</keyword>
<protein>
    <submittedName>
        <fullName evidence="1">Uncharacterized protein</fullName>
    </submittedName>
</protein>